<dbReference type="SUPFAM" id="SSF48317">
    <property type="entry name" value="Acid phosphatase/Vanadium-dependent haloperoxidase"/>
    <property type="match status" value="1"/>
</dbReference>
<evidence type="ECO:0000256" key="6">
    <source>
        <dbReference type="ARBA" id="ARBA00023136"/>
    </source>
</evidence>
<dbReference type="RefSeq" id="WP_141880863.1">
    <property type="nucleotide sequence ID" value="NZ_VFOM01000001.1"/>
</dbReference>
<protein>
    <submittedName>
        <fullName evidence="9">Undecaprenyl-diphosphatase</fullName>
    </submittedName>
</protein>
<dbReference type="Gene3D" id="1.20.144.10">
    <property type="entry name" value="Phosphatidic acid phosphatase type 2/haloperoxidase"/>
    <property type="match status" value="1"/>
</dbReference>
<keyword evidence="6 7" id="KW-0472">Membrane</keyword>
<dbReference type="Pfam" id="PF01569">
    <property type="entry name" value="PAP2"/>
    <property type="match status" value="1"/>
</dbReference>
<keyword evidence="4" id="KW-0378">Hydrolase</keyword>
<dbReference type="OrthoDB" id="5289372at2"/>
<evidence type="ECO:0000313" key="10">
    <source>
        <dbReference type="Proteomes" id="UP000317998"/>
    </source>
</evidence>
<keyword evidence="5 7" id="KW-1133">Transmembrane helix</keyword>
<dbReference type="PANTHER" id="PTHR14969:SF62">
    <property type="entry name" value="DECAPRENYLPHOSPHORYL-5-PHOSPHORIBOSE PHOSPHATASE RV3807C-RELATED"/>
    <property type="match status" value="1"/>
</dbReference>
<dbReference type="GO" id="GO:0016787">
    <property type="term" value="F:hydrolase activity"/>
    <property type="evidence" value="ECO:0007669"/>
    <property type="project" value="UniProtKB-KW"/>
</dbReference>
<dbReference type="SMART" id="SM00014">
    <property type="entry name" value="acidPPc"/>
    <property type="match status" value="1"/>
</dbReference>
<dbReference type="AlphaFoldDB" id="A0A542YL19"/>
<keyword evidence="2" id="KW-1003">Cell membrane</keyword>
<feature type="transmembrane region" description="Helical" evidence="7">
    <location>
        <begin position="108"/>
        <end position="128"/>
    </location>
</feature>
<feature type="transmembrane region" description="Helical" evidence="7">
    <location>
        <begin position="191"/>
        <end position="213"/>
    </location>
</feature>
<comment type="caution">
    <text evidence="9">The sequence shown here is derived from an EMBL/GenBank/DDBJ whole genome shotgun (WGS) entry which is preliminary data.</text>
</comment>
<dbReference type="EMBL" id="VFOM01000001">
    <property type="protein sequence ID" value="TQL48790.1"/>
    <property type="molecule type" value="Genomic_DNA"/>
</dbReference>
<evidence type="ECO:0000256" key="4">
    <source>
        <dbReference type="ARBA" id="ARBA00022801"/>
    </source>
</evidence>
<dbReference type="InterPro" id="IPR000326">
    <property type="entry name" value="PAP2/HPO"/>
</dbReference>
<evidence type="ECO:0000256" key="5">
    <source>
        <dbReference type="ARBA" id="ARBA00022989"/>
    </source>
</evidence>
<dbReference type="GO" id="GO:0005886">
    <property type="term" value="C:plasma membrane"/>
    <property type="evidence" value="ECO:0007669"/>
    <property type="project" value="UniProtKB-SubCell"/>
</dbReference>
<organism evidence="9 10">
    <name type="scientific">Homoserinimonas aerilata</name>
    <dbReference type="NCBI Taxonomy" id="1162970"/>
    <lineage>
        <taxon>Bacteria</taxon>
        <taxon>Bacillati</taxon>
        <taxon>Actinomycetota</taxon>
        <taxon>Actinomycetes</taxon>
        <taxon>Micrococcales</taxon>
        <taxon>Microbacteriaceae</taxon>
        <taxon>Homoserinimonas</taxon>
    </lineage>
</organism>
<dbReference type="Proteomes" id="UP000317998">
    <property type="component" value="Unassembled WGS sequence"/>
</dbReference>
<evidence type="ECO:0000313" key="9">
    <source>
        <dbReference type="EMBL" id="TQL48790.1"/>
    </source>
</evidence>
<proteinExistence type="predicted"/>
<sequence length="226" mass="23846">MNSTPAEEKTQTDVAGARKVSRRWPLISALVAVALAAALGVVISVRAGNLPLGFDEEWASEVLENRGIWFDAPALFMNWLGGGLVGVLVVPLGTVAVLCLLRRFWAALFFAIAAAASAGLVQLLKGLLHRPRPEDIMVIADAGSFPSGHVANAATLAVTLAIIVGRVWVWAAGAAYTVLMMLSRTYLGAHWLSDTIGGLLIGVGVAVIVWAPLAHRLAKERLKTAP</sequence>
<dbReference type="PANTHER" id="PTHR14969">
    <property type="entry name" value="SPHINGOSINE-1-PHOSPHATE PHOSPHOHYDROLASE"/>
    <property type="match status" value="1"/>
</dbReference>
<dbReference type="InterPro" id="IPR036938">
    <property type="entry name" value="PAP2/HPO_sf"/>
</dbReference>
<evidence type="ECO:0000256" key="2">
    <source>
        <dbReference type="ARBA" id="ARBA00022475"/>
    </source>
</evidence>
<feature type="domain" description="Phosphatidic acid phosphatase type 2/haloperoxidase" evidence="8">
    <location>
        <begin position="107"/>
        <end position="210"/>
    </location>
</feature>
<keyword evidence="3 7" id="KW-0812">Transmembrane</keyword>
<evidence type="ECO:0000259" key="8">
    <source>
        <dbReference type="SMART" id="SM00014"/>
    </source>
</evidence>
<feature type="transmembrane region" description="Helical" evidence="7">
    <location>
        <begin position="153"/>
        <end position="179"/>
    </location>
</feature>
<feature type="transmembrane region" description="Helical" evidence="7">
    <location>
        <begin position="79"/>
        <end position="101"/>
    </location>
</feature>
<feature type="transmembrane region" description="Helical" evidence="7">
    <location>
        <begin position="26"/>
        <end position="45"/>
    </location>
</feature>
<reference evidence="9 10" key="1">
    <citation type="submission" date="2019-06" db="EMBL/GenBank/DDBJ databases">
        <title>Sequencing the genomes of 1000 actinobacteria strains.</title>
        <authorList>
            <person name="Klenk H.-P."/>
        </authorList>
    </citation>
    <scope>NUCLEOTIDE SEQUENCE [LARGE SCALE GENOMIC DNA]</scope>
    <source>
        <strain evidence="9 10">DSM 26477</strain>
    </source>
</reference>
<name>A0A542YL19_9MICO</name>
<evidence type="ECO:0000256" key="7">
    <source>
        <dbReference type="SAM" id="Phobius"/>
    </source>
</evidence>
<comment type="subcellular location">
    <subcellularLocation>
        <location evidence="1">Cell membrane</location>
        <topology evidence="1">Multi-pass membrane protein</topology>
    </subcellularLocation>
</comment>
<evidence type="ECO:0000256" key="1">
    <source>
        <dbReference type="ARBA" id="ARBA00004651"/>
    </source>
</evidence>
<evidence type="ECO:0000256" key="3">
    <source>
        <dbReference type="ARBA" id="ARBA00022692"/>
    </source>
</evidence>
<accession>A0A542YL19</accession>
<gene>
    <name evidence="9" type="ORF">FB562_1896</name>
</gene>
<keyword evidence="10" id="KW-1185">Reference proteome</keyword>